<dbReference type="GeneID" id="101846332"/>
<feature type="domain" description="C2HC/C3H-type" evidence="7">
    <location>
        <begin position="505"/>
        <end position="534"/>
    </location>
</feature>
<feature type="compositionally biased region" description="Low complexity" evidence="6">
    <location>
        <begin position="149"/>
        <end position="160"/>
    </location>
</feature>
<feature type="compositionally biased region" description="Basic residues" evidence="6">
    <location>
        <begin position="172"/>
        <end position="181"/>
    </location>
</feature>
<feature type="compositionally biased region" description="Polar residues" evidence="6">
    <location>
        <begin position="361"/>
        <end position="374"/>
    </location>
</feature>
<evidence type="ECO:0000256" key="6">
    <source>
        <dbReference type="SAM" id="MobiDB-lite"/>
    </source>
</evidence>
<feature type="domain" description="C2HC/C3H-type" evidence="7">
    <location>
        <begin position="312"/>
        <end position="341"/>
    </location>
</feature>
<keyword evidence="8" id="KW-1185">Reference proteome</keyword>
<keyword evidence="2" id="KW-0677">Repeat</keyword>
<dbReference type="RefSeq" id="XP_005091781.1">
    <property type="nucleotide sequence ID" value="XM_005091724.3"/>
</dbReference>
<feature type="compositionally biased region" description="Low complexity" evidence="6">
    <location>
        <begin position="342"/>
        <end position="356"/>
    </location>
</feature>
<evidence type="ECO:0000256" key="4">
    <source>
        <dbReference type="ARBA" id="ARBA00022833"/>
    </source>
</evidence>
<dbReference type="InterPro" id="IPR026319">
    <property type="entry name" value="ZC2HC1A/B-like"/>
</dbReference>
<organism evidence="8 9">
    <name type="scientific">Aplysia californica</name>
    <name type="common">California sea hare</name>
    <dbReference type="NCBI Taxonomy" id="6500"/>
    <lineage>
        <taxon>Eukaryota</taxon>
        <taxon>Metazoa</taxon>
        <taxon>Spiralia</taxon>
        <taxon>Lophotrochozoa</taxon>
        <taxon>Mollusca</taxon>
        <taxon>Gastropoda</taxon>
        <taxon>Heterobranchia</taxon>
        <taxon>Euthyneura</taxon>
        <taxon>Tectipleura</taxon>
        <taxon>Aplysiida</taxon>
        <taxon>Aplysioidea</taxon>
        <taxon>Aplysiidae</taxon>
        <taxon>Aplysia</taxon>
    </lineage>
</organism>
<evidence type="ECO:0000259" key="7">
    <source>
        <dbReference type="PROSITE" id="PS52027"/>
    </source>
</evidence>
<feature type="compositionally biased region" description="Gly residues" evidence="6">
    <location>
        <begin position="475"/>
        <end position="487"/>
    </location>
</feature>
<feature type="domain" description="C2HC/C3H-type" evidence="7">
    <location>
        <begin position="378"/>
        <end position="407"/>
    </location>
</feature>
<feature type="domain" description="C2HC/C3H-type" evidence="7">
    <location>
        <begin position="448"/>
        <end position="477"/>
    </location>
</feature>
<feature type="domain" description="C2HC/C3H-type" evidence="7">
    <location>
        <begin position="241"/>
        <end position="270"/>
    </location>
</feature>
<dbReference type="PROSITE" id="PS52027">
    <property type="entry name" value="ZF_C2HC_C3H"/>
    <property type="match status" value="8"/>
</dbReference>
<evidence type="ECO:0000256" key="3">
    <source>
        <dbReference type="ARBA" id="ARBA00022771"/>
    </source>
</evidence>
<evidence type="ECO:0000256" key="1">
    <source>
        <dbReference type="ARBA" id="ARBA00022723"/>
    </source>
</evidence>
<dbReference type="PANTHER" id="PTHR13555">
    <property type="entry name" value="C2H2 ZINC FINGER CGI-62-RELATED"/>
    <property type="match status" value="1"/>
</dbReference>
<reference evidence="9" key="1">
    <citation type="submission" date="2025-08" db="UniProtKB">
        <authorList>
            <consortium name="RefSeq"/>
        </authorList>
    </citation>
    <scope>IDENTIFICATION</scope>
</reference>
<feature type="compositionally biased region" description="Polar residues" evidence="6">
    <location>
        <begin position="161"/>
        <end position="171"/>
    </location>
</feature>
<feature type="compositionally biased region" description="Polar residues" evidence="6">
    <location>
        <begin position="113"/>
        <end position="123"/>
    </location>
</feature>
<dbReference type="InterPro" id="IPR049899">
    <property type="entry name" value="Znf_C2HC_C3H"/>
</dbReference>
<feature type="region of interest" description="Disordered" evidence="6">
    <location>
        <begin position="37"/>
        <end position="64"/>
    </location>
</feature>
<proteinExistence type="predicted"/>
<evidence type="ECO:0000313" key="9">
    <source>
        <dbReference type="RefSeq" id="XP_005091781.1"/>
    </source>
</evidence>
<dbReference type="Gene3D" id="3.30.160.60">
    <property type="entry name" value="Classic Zinc Finger"/>
    <property type="match status" value="8"/>
</dbReference>
<accession>A0ABM0JEC5</accession>
<dbReference type="PANTHER" id="PTHR13555:SF66">
    <property type="entry name" value="ZINC FINGER PROTEIN 474"/>
    <property type="match status" value="1"/>
</dbReference>
<dbReference type="Pfam" id="PF13913">
    <property type="entry name" value="zf-C2HC_2"/>
    <property type="match status" value="8"/>
</dbReference>
<sequence>MARRQTVVCYICGREFGSKSISIHEPQCLKKWNNENEKLPRGQRRPPPNKPQILPSIGSSGKHDTERFNEMAWQAAQANLVECDNCGRTFQPDRLQVHQRSCKPGKPLRPLRQNVNANNTPDLNDQDRPGTATLTSPTILKRNENTGHTLSSSMTTSALSEDQSNNNFNHTNKPKSGKRSNRPISAKGRTRPNLSVTEGQLEINGHSSQNEKKPEKMEREGTYTAPTQKGPPKRRGPPGSNFVFCYICGRQFTTASIGIHEPQCLEKWKNENNKLPREQRRPLPKKPEIIQSGGKYDVQAANEAAWQASQANLAPCPNCGRTFNPDRLQVHLRACKPKPGANPSSSTPESNSTMSTKGVATGTSVSSKSQDTSQRGPRTVICYICGREFGTKSISIHEPQCLEKWKVQNAQLPKEQRRPIPRKPKAGADGQLTRAQMNEAAWEAAKAQLVPCPNCGRTFAPDRLVVHQRACKPKAGGGGGGGGGGGASATATPAPSKPPVIRRPTTVVCYICGREFGSKSISIHEPQCLQKWHIENDKLPKQMRRPEPKKPEVRSIGGNKSGQYDVDAMNEAAWQSAQANLCKCENCGRTFLPDRLIVHQRSCRPKPPKVVD</sequence>
<keyword evidence="4" id="KW-0862">Zinc</keyword>
<feature type="region of interest" description="Disordered" evidence="6">
    <location>
        <begin position="335"/>
        <end position="374"/>
    </location>
</feature>
<dbReference type="Proteomes" id="UP000694888">
    <property type="component" value="Unplaced"/>
</dbReference>
<keyword evidence="1" id="KW-0479">Metal-binding</keyword>
<feature type="domain" description="C2HC/C3H-type" evidence="7">
    <location>
        <begin position="5"/>
        <end position="34"/>
    </location>
</feature>
<feature type="domain" description="C2HC/C3H-type" evidence="7">
    <location>
        <begin position="79"/>
        <end position="108"/>
    </location>
</feature>
<gene>
    <name evidence="9" type="primary">LOC101846332</name>
</gene>
<feature type="compositionally biased region" description="Basic and acidic residues" evidence="6">
    <location>
        <begin position="209"/>
        <end position="221"/>
    </location>
</feature>
<name>A0ABM0JEC5_APLCA</name>
<protein>
    <submittedName>
        <fullName evidence="9">Zinc finger protein 474</fullName>
    </submittedName>
</protein>
<keyword evidence="3 5" id="KW-0863">Zinc-finger</keyword>
<feature type="region of interest" description="Disordered" evidence="6">
    <location>
        <begin position="474"/>
        <end position="498"/>
    </location>
</feature>
<feature type="region of interest" description="Disordered" evidence="6">
    <location>
        <begin position="96"/>
        <end position="236"/>
    </location>
</feature>
<evidence type="ECO:0000313" key="8">
    <source>
        <dbReference type="Proteomes" id="UP000694888"/>
    </source>
</evidence>
<evidence type="ECO:0000256" key="2">
    <source>
        <dbReference type="ARBA" id="ARBA00022737"/>
    </source>
</evidence>
<evidence type="ECO:0000256" key="5">
    <source>
        <dbReference type="PROSITE-ProRule" id="PRU01371"/>
    </source>
</evidence>
<feature type="domain" description="C2HC/C3H-type" evidence="7">
    <location>
        <begin position="580"/>
        <end position="609"/>
    </location>
</feature>